<feature type="domain" description="HNH nuclease" evidence="1">
    <location>
        <begin position="406"/>
        <end position="457"/>
    </location>
</feature>
<dbReference type="GO" id="GO:0003676">
    <property type="term" value="F:nucleic acid binding"/>
    <property type="evidence" value="ECO:0007669"/>
    <property type="project" value="InterPro"/>
</dbReference>
<dbReference type="STRING" id="497964.CfE428DRAFT_1272"/>
<proteinExistence type="predicted"/>
<evidence type="ECO:0000313" key="3">
    <source>
        <dbReference type="Proteomes" id="UP000005824"/>
    </source>
</evidence>
<dbReference type="GO" id="GO:0008270">
    <property type="term" value="F:zinc ion binding"/>
    <property type="evidence" value="ECO:0007669"/>
    <property type="project" value="InterPro"/>
</dbReference>
<dbReference type="PANTHER" id="PTHR39639:SF1">
    <property type="entry name" value="DUF262 DOMAIN-CONTAINING PROTEIN"/>
    <property type="match status" value="1"/>
</dbReference>
<accession>B4CXI1</accession>
<dbReference type="InterPro" id="IPR003615">
    <property type="entry name" value="HNH_nuc"/>
</dbReference>
<keyword evidence="3" id="KW-1185">Reference proteome</keyword>
<dbReference type="CDD" id="cd00085">
    <property type="entry name" value="HNHc"/>
    <property type="match status" value="1"/>
</dbReference>
<dbReference type="InterPro" id="IPR004919">
    <property type="entry name" value="GmrSD_N"/>
</dbReference>
<comment type="caution">
    <text evidence="2">The sequence shown here is derived from an EMBL/GenBank/DDBJ whole genome shotgun (WGS) entry which is preliminary data.</text>
</comment>
<protein>
    <recommendedName>
        <fullName evidence="1">HNH nuclease domain-containing protein</fullName>
    </recommendedName>
</protein>
<dbReference type="Pfam" id="PF03235">
    <property type="entry name" value="GmrSD_N"/>
    <property type="match status" value="1"/>
</dbReference>
<dbReference type="Pfam" id="PF01844">
    <property type="entry name" value="HNH"/>
    <property type="match status" value="1"/>
</dbReference>
<dbReference type="Proteomes" id="UP000005824">
    <property type="component" value="Unassembled WGS sequence"/>
</dbReference>
<reference evidence="2 3" key="1">
    <citation type="journal article" date="2011" name="J. Bacteriol.">
        <title>Genome sequence of Chthoniobacter flavus Ellin428, an aerobic heterotrophic soil bacterium.</title>
        <authorList>
            <person name="Kant R."/>
            <person name="van Passel M.W."/>
            <person name="Palva A."/>
            <person name="Lucas S."/>
            <person name="Lapidus A."/>
            <person name="Glavina Del Rio T."/>
            <person name="Dalin E."/>
            <person name="Tice H."/>
            <person name="Bruce D."/>
            <person name="Goodwin L."/>
            <person name="Pitluck S."/>
            <person name="Larimer F.W."/>
            <person name="Land M.L."/>
            <person name="Hauser L."/>
            <person name="Sangwan P."/>
            <person name="de Vos W.M."/>
            <person name="Janssen P.H."/>
            <person name="Smidt H."/>
        </authorList>
    </citation>
    <scope>NUCLEOTIDE SEQUENCE [LARGE SCALE GENOMIC DNA]</scope>
    <source>
        <strain evidence="2 3">Ellin428</strain>
    </source>
</reference>
<evidence type="ECO:0000313" key="2">
    <source>
        <dbReference type="EMBL" id="EDY20979.1"/>
    </source>
</evidence>
<dbReference type="SMART" id="SM00507">
    <property type="entry name" value="HNHc"/>
    <property type="match status" value="1"/>
</dbReference>
<dbReference type="Gene3D" id="1.10.30.50">
    <property type="match status" value="1"/>
</dbReference>
<gene>
    <name evidence="2" type="ORF">CfE428DRAFT_1272</name>
</gene>
<dbReference type="EMBL" id="ABVL01000003">
    <property type="protein sequence ID" value="EDY20979.1"/>
    <property type="molecule type" value="Genomic_DNA"/>
</dbReference>
<dbReference type="eggNOG" id="COG1479">
    <property type="taxonomic scope" value="Bacteria"/>
</dbReference>
<evidence type="ECO:0000259" key="1">
    <source>
        <dbReference type="SMART" id="SM00507"/>
    </source>
</evidence>
<organism evidence="2 3">
    <name type="scientific">Chthoniobacter flavus Ellin428</name>
    <dbReference type="NCBI Taxonomy" id="497964"/>
    <lineage>
        <taxon>Bacteria</taxon>
        <taxon>Pseudomonadati</taxon>
        <taxon>Verrucomicrobiota</taxon>
        <taxon>Spartobacteria</taxon>
        <taxon>Chthoniobacterales</taxon>
        <taxon>Chthoniobacteraceae</taxon>
        <taxon>Chthoniobacter</taxon>
    </lineage>
</organism>
<dbReference type="PANTHER" id="PTHR39639">
    <property type="entry name" value="CHROMOSOME 16, WHOLE GENOME SHOTGUN SEQUENCE"/>
    <property type="match status" value="1"/>
</dbReference>
<dbReference type="RefSeq" id="WP_006978598.1">
    <property type="nucleotide sequence ID" value="NZ_ABVL01000003.1"/>
</dbReference>
<dbReference type="InterPro" id="IPR002711">
    <property type="entry name" value="HNH"/>
</dbReference>
<sequence>MKSELKTRSLKNLSDAYIAKELRVNPEYQRGLQWGLAQKQGLIDSLLRGYQIPIFYIHLETRTNNYTQAFETTAWIVDGQQRLASIVAYSQNEFSLPDPKRARPGTIVPVDPAQLPAWTGKKFQELEQEDRNRLLSHELLIVEITAERNEVRDLFIRLQAGTPLTAQEKRDAWPGDFTNFVIQHAGKPGHRLSNPKPFFNQFKKASAKRLTVADGEHYVDGHAEMRKFFAGLAMTVMLRERSEIDFVDLKGKTINDFYLDNLDLPLDDPGAKRVVDLLDRVVALPKFSSLKEAGPISFQMAFHFAMLADTLDQGNYTNEWKETVVEAFLAFKQEVAAARLHHRENRESLPHHERFGRLLSGSGSDTAEIIRIRHAFMLSEIYPKIKFVLRDPNRLFDSLEREVIWNRDRGLCQNPTCSRPDHRVAFRDATIHHIVEHTAGGETTLKNGVLICPECHANRAGLQNLTQHFQDYIARIYADARVPTGDLFADEQYGESQEERNGGREGIKVVIDWGALDIDRPEQIIRKNNDTDTIVELLKLLLDTFKKPMRDQLMEMPIVRFPLSTNPTSDFMNRAQNKPYSYTKIPGSDLCFCGHSQRSQKVERLKALFARLTLPDGSEFPDGCITVSVESES</sequence>
<dbReference type="GO" id="GO:0004519">
    <property type="term" value="F:endonuclease activity"/>
    <property type="evidence" value="ECO:0007669"/>
    <property type="project" value="InterPro"/>
</dbReference>
<name>B4CXI1_9BACT</name>
<dbReference type="AlphaFoldDB" id="B4CXI1"/>
<dbReference type="InParanoid" id="B4CXI1"/>